<gene>
    <name evidence="2" type="ORF">NHX12_006357</name>
</gene>
<sequence length="268" mass="29261">MALPRRLRHSNQNRGQRKHLHKGGGGDTGGGVSSDVPGCGGGLPVGAKDESRALIRGQGVTLGAFESDKANRPVGTRGLIHHSRLNVVPTMHGAPLSFTGKCVSPFKPLDASLIGPRVNTLKPSGGHVSALRSQLSRPIEPPVRKEVQRRPGVRVPGTLRCQLVKFDSIIFLLAAAVRCFLATSDTGNWTCFFSSEVNIWRLEDYVGAWRAHSGDGSFPYKRVMQDRSDGKEAVWNWNTGSEHWERKAHELRVTRIAFGQRQVGFSGN</sequence>
<dbReference type="EMBL" id="JANIIK010000112">
    <property type="protein sequence ID" value="KAJ3594025.1"/>
    <property type="molecule type" value="Genomic_DNA"/>
</dbReference>
<keyword evidence="3" id="KW-1185">Reference proteome</keyword>
<protein>
    <submittedName>
        <fullName evidence="2">Uncharacterized protein</fullName>
    </submittedName>
</protein>
<evidence type="ECO:0000313" key="3">
    <source>
        <dbReference type="Proteomes" id="UP001148018"/>
    </source>
</evidence>
<feature type="compositionally biased region" description="Basic residues" evidence="1">
    <location>
        <begin position="1"/>
        <end position="22"/>
    </location>
</feature>
<dbReference type="AlphaFoldDB" id="A0A9Q0ID06"/>
<proteinExistence type="predicted"/>
<feature type="region of interest" description="Disordered" evidence="1">
    <location>
        <begin position="1"/>
        <end position="44"/>
    </location>
</feature>
<evidence type="ECO:0000313" key="2">
    <source>
        <dbReference type="EMBL" id="KAJ3594025.1"/>
    </source>
</evidence>
<organism evidence="2 3">
    <name type="scientific">Muraenolepis orangiensis</name>
    <name type="common">Patagonian moray cod</name>
    <dbReference type="NCBI Taxonomy" id="630683"/>
    <lineage>
        <taxon>Eukaryota</taxon>
        <taxon>Metazoa</taxon>
        <taxon>Chordata</taxon>
        <taxon>Craniata</taxon>
        <taxon>Vertebrata</taxon>
        <taxon>Euteleostomi</taxon>
        <taxon>Actinopterygii</taxon>
        <taxon>Neopterygii</taxon>
        <taxon>Teleostei</taxon>
        <taxon>Neoteleostei</taxon>
        <taxon>Acanthomorphata</taxon>
        <taxon>Zeiogadaria</taxon>
        <taxon>Gadariae</taxon>
        <taxon>Gadiformes</taxon>
        <taxon>Muraenolepidoidei</taxon>
        <taxon>Muraenolepididae</taxon>
        <taxon>Muraenolepis</taxon>
    </lineage>
</organism>
<evidence type="ECO:0000256" key="1">
    <source>
        <dbReference type="SAM" id="MobiDB-lite"/>
    </source>
</evidence>
<comment type="caution">
    <text evidence="2">The sequence shown here is derived from an EMBL/GenBank/DDBJ whole genome shotgun (WGS) entry which is preliminary data.</text>
</comment>
<accession>A0A9Q0ID06</accession>
<dbReference type="Proteomes" id="UP001148018">
    <property type="component" value="Unassembled WGS sequence"/>
</dbReference>
<reference evidence="2" key="1">
    <citation type="submission" date="2022-07" db="EMBL/GenBank/DDBJ databases">
        <title>Chromosome-level genome of Muraenolepis orangiensis.</title>
        <authorList>
            <person name="Kim J."/>
        </authorList>
    </citation>
    <scope>NUCLEOTIDE SEQUENCE</scope>
    <source>
        <strain evidence="2">KU_S4_2022</strain>
        <tissue evidence="2">Muscle</tissue>
    </source>
</reference>
<name>A0A9Q0ID06_9TELE</name>
<feature type="compositionally biased region" description="Gly residues" evidence="1">
    <location>
        <begin position="23"/>
        <end position="44"/>
    </location>
</feature>